<evidence type="ECO:0000313" key="3">
    <source>
        <dbReference type="Proteomes" id="UP000294847"/>
    </source>
</evidence>
<dbReference type="Proteomes" id="UP000294847">
    <property type="component" value="Chromosome 1"/>
</dbReference>
<sequence length="185" mass="20418">MPRLIPQGRLLVDFCCHFATSLSLGPSSPESPLATDANGSTKHSLGLFDLNGILGGQNKALEKHLGRICLCRPGLWEKLLEDNRRVLALLSICSGIRPEQITQNVDGMLGTDRNWSTVGRESLRCYRVVKRGHRSHVFVASVVVLLVAFVCGYLKNSSFRPDGLVRRVVTAKVELIVVLTKLKTR</sequence>
<organism evidence="2 3">
    <name type="scientific">Pyricularia oryzae</name>
    <name type="common">Rice blast fungus</name>
    <name type="synonym">Magnaporthe oryzae</name>
    <dbReference type="NCBI Taxonomy" id="318829"/>
    <lineage>
        <taxon>Eukaryota</taxon>
        <taxon>Fungi</taxon>
        <taxon>Dikarya</taxon>
        <taxon>Ascomycota</taxon>
        <taxon>Pezizomycotina</taxon>
        <taxon>Sordariomycetes</taxon>
        <taxon>Sordariomycetidae</taxon>
        <taxon>Magnaporthales</taxon>
        <taxon>Pyriculariaceae</taxon>
        <taxon>Pyricularia</taxon>
    </lineage>
</organism>
<protein>
    <submittedName>
        <fullName evidence="2">Uncharacterized protein</fullName>
    </submittedName>
</protein>
<dbReference type="EMBL" id="CP034204">
    <property type="protein sequence ID" value="QBZ54654.1"/>
    <property type="molecule type" value="Genomic_DNA"/>
</dbReference>
<name>A0A4P7N3Z7_PYROR</name>
<keyword evidence="1" id="KW-1133">Transmembrane helix</keyword>
<keyword evidence="1" id="KW-0472">Membrane</keyword>
<gene>
    <name evidence="2" type="ORF">PoMZ_10362</name>
</gene>
<accession>A0A4P7N3Z7</accession>
<dbReference type="AlphaFoldDB" id="A0A4P7N3Z7"/>
<keyword evidence="1" id="KW-0812">Transmembrane</keyword>
<feature type="transmembrane region" description="Helical" evidence="1">
    <location>
        <begin position="137"/>
        <end position="155"/>
    </location>
</feature>
<proteinExistence type="predicted"/>
<reference evidence="2 3" key="1">
    <citation type="journal article" date="2019" name="Mol. Biol. Evol.">
        <title>Blast fungal genomes show frequent chromosomal changes, gene gains and losses, and effector gene turnover.</title>
        <authorList>
            <person name="Gomez Luciano L.B."/>
            <person name="Jason Tsai I."/>
            <person name="Chuma I."/>
            <person name="Tosa Y."/>
            <person name="Chen Y.H."/>
            <person name="Li J.Y."/>
            <person name="Li M.Y."/>
            <person name="Jade Lu M.Y."/>
            <person name="Nakayashiki H."/>
            <person name="Li W.H."/>
        </authorList>
    </citation>
    <scope>NUCLEOTIDE SEQUENCE [LARGE SCALE GENOMIC DNA]</scope>
    <source>
        <strain evidence="2">MZ5-1-6</strain>
    </source>
</reference>
<evidence type="ECO:0000313" key="2">
    <source>
        <dbReference type="EMBL" id="QBZ54654.1"/>
    </source>
</evidence>
<evidence type="ECO:0000256" key="1">
    <source>
        <dbReference type="SAM" id="Phobius"/>
    </source>
</evidence>